<organism evidence="2 3">
    <name type="scientific">Adiantum capillus-veneris</name>
    <name type="common">Maidenhair fern</name>
    <dbReference type="NCBI Taxonomy" id="13818"/>
    <lineage>
        <taxon>Eukaryota</taxon>
        <taxon>Viridiplantae</taxon>
        <taxon>Streptophyta</taxon>
        <taxon>Embryophyta</taxon>
        <taxon>Tracheophyta</taxon>
        <taxon>Polypodiopsida</taxon>
        <taxon>Polypodiidae</taxon>
        <taxon>Polypodiales</taxon>
        <taxon>Pteridineae</taxon>
        <taxon>Pteridaceae</taxon>
        <taxon>Vittarioideae</taxon>
        <taxon>Adiantum</taxon>
    </lineage>
</organism>
<evidence type="ECO:0000313" key="3">
    <source>
        <dbReference type="Proteomes" id="UP000886520"/>
    </source>
</evidence>
<sequence>MSFYFSSFWLFYIVVKWACQNVWVAGMGIVLFHVCPIMRSSTQGSVRLFHIVYNIPSNKEQADITEHLLQCDPGHNSVVSLIFSTSLYIRFIVYRNLTAEF</sequence>
<keyword evidence="1" id="KW-1133">Transmembrane helix</keyword>
<dbReference type="AlphaFoldDB" id="A0A9D4UHX6"/>
<keyword evidence="1" id="KW-0472">Membrane</keyword>
<keyword evidence="1" id="KW-0812">Transmembrane</keyword>
<evidence type="ECO:0000313" key="2">
    <source>
        <dbReference type="EMBL" id="KAI5067636.1"/>
    </source>
</evidence>
<evidence type="ECO:0000256" key="1">
    <source>
        <dbReference type="SAM" id="Phobius"/>
    </source>
</evidence>
<protein>
    <submittedName>
        <fullName evidence="2">Uncharacterized protein</fullName>
    </submittedName>
</protein>
<comment type="caution">
    <text evidence="2">The sequence shown here is derived from an EMBL/GenBank/DDBJ whole genome shotgun (WGS) entry which is preliminary data.</text>
</comment>
<feature type="transmembrane region" description="Helical" evidence="1">
    <location>
        <begin position="20"/>
        <end position="38"/>
    </location>
</feature>
<gene>
    <name evidence="2" type="ORF">GOP47_0018164</name>
</gene>
<reference evidence="2" key="1">
    <citation type="submission" date="2021-01" db="EMBL/GenBank/DDBJ databases">
        <title>Adiantum capillus-veneris genome.</title>
        <authorList>
            <person name="Fang Y."/>
            <person name="Liao Q."/>
        </authorList>
    </citation>
    <scope>NUCLEOTIDE SEQUENCE</scope>
    <source>
        <strain evidence="2">H3</strain>
        <tissue evidence="2">Leaf</tissue>
    </source>
</reference>
<proteinExistence type="predicted"/>
<dbReference type="EMBL" id="JABFUD020000017">
    <property type="protein sequence ID" value="KAI5067636.1"/>
    <property type="molecule type" value="Genomic_DNA"/>
</dbReference>
<accession>A0A9D4UHX6</accession>
<dbReference type="Proteomes" id="UP000886520">
    <property type="component" value="Chromosome 17"/>
</dbReference>
<name>A0A9D4UHX6_ADICA</name>
<keyword evidence="3" id="KW-1185">Reference proteome</keyword>